<organism evidence="1">
    <name type="scientific">Tanacetum cinerariifolium</name>
    <name type="common">Dalmatian daisy</name>
    <name type="synonym">Chrysanthemum cinerariifolium</name>
    <dbReference type="NCBI Taxonomy" id="118510"/>
    <lineage>
        <taxon>Eukaryota</taxon>
        <taxon>Viridiplantae</taxon>
        <taxon>Streptophyta</taxon>
        <taxon>Embryophyta</taxon>
        <taxon>Tracheophyta</taxon>
        <taxon>Spermatophyta</taxon>
        <taxon>Magnoliopsida</taxon>
        <taxon>eudicotyledons</taxon>
        <taxon>Gunneridae</taxon>
        <taxon>Pentapetalae</taxon>
        <taxon>asterids</taxon>
        <taxon>campanulids</taxon>
        <taxon>Asterales</taxon>
        <taxon>Asteraceae</taxon>
        <taxon>Asteroideae</taxon>
        <taxon>Anthemideae</taxon>
        <taxon>Anthemidinae</taxon>
        <taxon>Tanacetum</taxon>
    </lineage>
</organism>
<evidence type="ECO:0000313" key="1">
    <source>
        <dbReference type="EMBL" id="GFD58078.1"/>
    </source>
</evidence>
<reference evidence="1" key="1">
    <citation type="journal article" date="2019" name="Sci. Rep.">
        <title>Draft genome of Tanacetum cinerariifolium, the natural source of mosquito coil.</title>
        <authorList>
            <person name="Yamashiro T."/>
            <person name="Shiraishi A."/>
            <person name="Satake H."/>
            <person name="Nakayama K."/>
        </authorList>
    </citation>
    <scope>NUCLEOTIDE SEQUENCE</scope>
</reference>
<dbReference type="EMBL" id="BKCJ011848428">
    <property type="protein sequence ID" value="GFD58078.1"/>
    <property type="molecule type" value="Genomic_DNA"/>
</dbReference>
<accession>A0A699XJ82</accession>
<dbReference type="AlphaFoldDB" id="A0A699XJ82"/>
<feature type="non-terminal residue" evidence="1">
    <location>
        <position position="86"/>
    </location>
</feature>
<sequence>TLDPQVVAVHNYSAQVPVLATGVAIVLDFASGAVLVAADASGHIVQAVQLVVACTSAIREEVGHIVAEEVERAVQAAQNELVPAAV</sequence>
<feature type="non-terminal residue" evidence="1">
    <location>
        <position position="1"/>
    </location>
</feature>
<name>A0A699XJ82_TANCI</name>
<gene>
    <name evidence="1" type="ORF">Tci_930047</name>
</gene>
<comment type="caution">
    <text evidence="1">The sequence shown here is derived from an EMBL/GenBank/DDBJ whole genome shotgun (WGS) entry which is preliminary data.</text>
</comment>
<protein>
    <submittedName>
        <fullName evidence="1">Uncharacterized protein</fullName>
    </submittedName>
</protein>
<proteinExistence type="predicted"/>